<keyword evidence="2" id="KW-1185">Reference proteome</keyword>
<organism evidence="1 2">
    <name type="scientific">Lentisphaera profundi</name>
    <dbReference type="NCBI Taxonomy" id="1658616"/>
    <lineage>
        <taxon>Bacteria</taxon>
        <taxon>Pseudomonadati</taxon>
        <taxon>Lentisphaerota</taxon>
        <taxon>Lentisphaeria</taxon>
        <taxon>Lentisphaerales</taxon>
        <taxon>Lentisphaeraceae</taxon>
        <taxon>Lentisphaera</taxon>
    </lineage>
</organism>
<dbReference type="Proteomes" id="UP001214250">
    <property type="component" value="Chromosome 2"/>
</dbReference>
<sequence>MKKRFLILTAFIFSCSHNELSFDYKSVEIDEIMESMDQPSWLLNRMVKSKHYTKSDWKEQLEIIQRESHVLVKLNHPDELFQKLAIQSSFELDQFIINLSKMDMNEQEKSWIAIKNSCQKCHEVYD</sequence>
<accession>A0ABY7VYM7</accession>
<protein>
    <recommendedName>
        <fullName evidence="3">Cytochrome c</fullName>
    </recommendedName>
</protein>
<evidence type="ECO:0008006" key="3">
    <source>
        <dbReference type="Google" id="ProtNLM"/>
    </source>
</evidence>
<dbReference type="PROSITE" id="PS51257">
    <property type="entry name" value="PROKAR_LIPOPROTEIN"/>
    <property type="match status" value="1"/>
</dbReference>
<proteinExistence type="predicted"/>
<evidence type="ECO:0000313" key="2">
    <source>
        <dbReference type="Proteomes" id="UP001214250"/>
    </source>
</evidence>
<evidence type="ECO:0000313" key="1">
    <source>
        <dbReference type="EMBL" id="WDE98305.1"/>
    </source>
</evidence>
<dbReference type="RefSeq" id="WP_274153179.1">
    <property type="nucleotide sequence ID" value="NZ_CP117812.1"/>
</dbReference>
<gene>
    <name evidence="1" type="ORF">PQO03_21065</name>
</gene>
<dbReference type="EMBL" id="CP117812">
    <property type="protein sequence ID" value="WDE98305.1"/>
    <property type="molecule type" value="Genomic_DNA"/>
</dbReference>
<name>A0ABY7VYM7_9BACT</name>
<reference evidence="1 2" key="1">
    <citation type="submission" date="2023-02" db="EMBL/GenBank/DDBJ databases">
        <title>Genome sequence of Lentisphaera profundi SAORIC-696.</title>
        <authorList>
            <person name="Kim e."/>
            <person name="Cho J.-C."/>
            <person name="Choi A."/>
            <person name="Kang I."/>
        </authorList>
    </citation>
    <scope>NUCLEOTIDE SEQUENCE [LARGE SCALE GENOMIC DNA]</scope>
    <source>
        <strain evidence="1 2">SAORIC-696</strain>
    </source>
</reference>